<organism evidence="7 8">
    <name type="scientific">Lichtheimia corymbifera JMRC:FSU:9682</name>
    <dbReference type="NCBI Taxonomy" id="1263082"/>
    <lineage>
        <taxon>Eukaryota</taxon>
        <taxon>Fungi</taxon>
        <taxon>Fungi incertae sedis</taxon>
        <taxon>Mucoromycota</taxon>
        <taxon>Mucoromycotina</taxon>
        <taxon>Mucoromycetes</taxon>
        <taxon>Mucorales</taxon>
        <taxon>Lichtheimiaceae</taxon>
        <taxon>Lichtheimia</taxon>
    </lineage>
</organism>
<keyword evidence="5" id="KW-0560">Oxidoreductase</keyword>
<dbReference type="Gene3D" id="3.20.20.70">
    <property type="entry name" value="Aldolase class I"/>
    <property type="match status" value="1"/>
</dbReference>
<proteinExistence type="inferred from homology"/>
<reference evidence="7" key="1">
    <citation type="submission" date="2013-08" db="EMBL/GenBank/DDBJ databases">
        <title>Gene expansion shapes genome architecture in the human pathogen Lichtheimia corymbifera: an evolutionary genomics analysis in the ancient terrestrial Mucorales (Mucoromycotina).</title>
        <authorList>
            <person name="Schwartze V.U."/>
            <person name="Winter S."/>
            <person name="Shelest E."/>
            <person name="Marcet-Houben M."/>
            <person name="Horn F."/>
            <person name="Wehner S."/>
            <person name="Hoffmann K."/>
            <person name="Riege K."/>
            <person name="Sammeth M."/>
            <person name="Nowrousian M."/>
            <person name="Valiante V."/>
            <person name="Linde J."/>
            <person name="Jacobsen I.D."/>
            <person name="Marz M."/>
            <person name="Brakhage A.A."/>
            <person name="Gabaldon T."/>
            <person name="Bocker S."/>
            <person name="Voigt K."/>
        </authorList>
    </citation>
    <scope>NUCLEOTIDE SEQUENCE [LARGE SCALE GENOMIC DNA]</scope>
    <source>
        <strain evidence="7">FSU 9682</strain>
    </source>
</reference>
<dbReference type="InterPro" id="IPR004136">
    <property type="entry name" value="NMO"/>
</dbReference>
<dbReference type="Proteomes" id="UP000027586">
    <property type="component" value="Unassembled WGS sequence"/>
</dbReference>
<dbReference type="GO" id="GO:0051213">
    <property type="term" value="F:dioxygenase activity"/>
    <property type="evidence" value="ECO:0007669"/>
    <property type="project" value="UniProtKB-KW"/>
</dbReference>
<keyword evidence="3" id="KW-0285">Flavoprotein</keyword>
<keyword evidence="4" id="KW-0288">FMN</keyword>
<evidence type="ECO:0000313" key="7">
    <source>
        <dbReference type="EMBL" id="CDH53190.1"/>
    </source>
</evidence>
<dbReference type="STRING" id="1263082.A0A068RTZ7"/>
<keyword evidence="7" id="KW-0223">Dioxygenase</keyword>
<comment type="similarity">
    <text evidence="2">Belongs to the nitronate monooxygenase family. NMO class I subfamily.</text>
</comment>
<dbReference type="SUPFAM" id="SSF51412">
    <property type="entry name" value="Inosine monophosphate dehydrogenase (IMPDH)"/>
    <property type="match status" value="1"/>
</dbReference>
<comment type="caution">
    <text evidence="7">The sequence shown here is derived from an EMBL/GenBank/DDBJ whole genome shotgun (WGS) entry which is preliminary data.</text>
</comment>
<dbReference type="CDD" id="cd04730">
    <property type="entry name" value="NPD_like"/>
    <property type="match status" value="1"/>
</dbReference>
<dbReference type="GO" id="GO:0018580">
    <property type="term" value="F:nitronate monooxygenase activity"/>
    <property type="evidence" value="ECO:0007669"/>
    <property type="project" value="InterPro"/>
</dbReference>
<dbReference type="PANTHER" id="PTHR42747">
    <property type="entry name" value="NITRONATE MONOOXYGENASE-RELATED"/>
    <property type="match status" value="1"/>
</dbReference>
<dbReference type="PANTHER" id="PTHR42747:SF3">
    <property type="entry name" value="NITRONATE MONOOXYGENASE-RELATED"/>
    <property type="match status" value="1"/>
</dbReference>
<evidence type="ECO:0000256" key="5">
    <source>
        <dbReference type="ARBA" id="ARBA00023002"/>
    </source>
</evidence>
<evidence type="ECO:0000256" key="3">
    <source>
        <dbReference type="ARBA" id="ARBA00022630"/>
    </source>
</evidence>
<gene>
    <name evidence="7" type="ORF">LCOR_04571.1</name>
</gene>
<accession>A0A068RTZ7</accession>
<name>A0A068RTZ7_9FUNG</name>
<dbReference type="InterPro" id="IPR013785">
    <property type="entry name" value="Aldolase_TIM"/>
</dbReference>
<evidence type="ECO:0000256" key="1">
    <source>
        <dbReference type="ARBA" id="ARBA00001917"/>
    </source>
</evidence>
<evidence type="ECO:0000256" key="6">
    <source>
        <dbReference type="ARBA" id="ARBA00023033"/>
    </source>
</evidence>
<sequence length="387" mass="41481">MTISLTNAFTKAVKVKYPIIQAPCAGHTGVDLVAAVSNAGGLGSLAAGMMPPNDMRTAIRAIKQATTQPFAVNLFCRMERPPTQDEMQRDYPACDKVLDRIRAQLGITRPTTFTPRSPPLDQQIAVIIEEQVPVVSYTFGYLPEDEQKRLEDAGVYLIGTATTVKEALVLAGLLEGSSVKKADAVVAQGLEAGGHRGSFLKEDANDENQRQMPTEELVPKVVKALREHQKDRYVPVLAAGGLSTGTDIAKALHKWQADGAAAGTLFMLTTESTTPAAHRKVLLESKAAPRITRGLSGRWARGFPNAFMDAIDDEVPDSDIPSYDIHSARTKDIVAHAGKNSNPEYMLLWSGSRASDAAKYSNGGAVSAGDMVNKIVKDIVNASPSSL</sequence>
<keyword evidence="8" id="KW-1185">Reference proteome</keyword>
<protein>
    <submittedName>
        <fullName evidence="7">2-nitropropane dioxygenase</fullName>
    </submittedName>
</protein>
<dbReference type="EMBL" id="CBTN010000016">
    <property type="protein sequence ID" value="CDH53190.1"/>
    <property type="molecule type" value="Genomic_DNA"/>
</dbReference>
<evidence type="ECO:0000256" key="4">
    <source>
        <dbReference type="ARBA" id="ARBA00022643"/>
    </source>
</evidence>
<comment type="cofactor">
    <cofactor evidence="1">
        <name>FMN</name>
        <dbReference type="ChEBI" id="CHEBI:58210"/>
    </cofactor>
</comment>
<evidence type="ECO:0000256" key="2">
    <source>
        <dbReference type="ARBA" id="ARBA00009881"/>
    </source>
</evidence>
<dbReference type="VEuPathDB" id="FungiDB:LCOR_04571.1"/>
<dbReference type="Pfam" id="PF03060">
    <property type="entry name" value="NMO"/>
    <property type="match status" value="1"/>
</dbReference>
<dbReference type="OrthoDB" id="2349068at2759"/>
<evidence type="ECO:0000313" key="8">
    <source>
        <dbReference type="Proteomes" id="UP000027586"/>
    </source>
</evidence>
<keyword evidence="6" id="KW-0503">Monooxygenase</keyword>
<dbReference type="AlphaFoldDB" id="A0A068RTZ7"/>